<evidence type="ECO:0000313" key="1">
    <source>
        <dbReference type="EMBL" id="MFD2682847.1"/>
    </source>
</evidence>
<proteinExistence type="predicted"/>
<dbReference type="RefSeq" id="WP_377937525.1">
    <property type="nucleotide sequence ID" value="NZ_JBHUMF010000031.1"/>
</dbReference>
<sequence>MRHIQGAYPIQSSQQNTPKSLKLQNGSVVFATVHKHLGEGMAEVSIAGKKMIAKLETPLEAGGKYWFQIENSERSLELRLLTQRSQQSSVSQSMVQQLLEHFSLSKSVDMQSLVTRLLKMGLPIDKDKLVLAQKWLTQTNDKQLGLRVLIGMVQKDIPFTSGIYQSLLAGKTPESLTDLLEQLTTKLKGFEDNPVASRVLATIKNVNNPLNALIAEKFAAKVTMLLLDESVPFSTRLAALKNLQSLGILPDTANMSNGKKELASGIVSTLTQSSDKKIGQLLSLLQDTQNATFINKSAASMFSSTIEEVMSSFKKGYQLNETSVRKLLDAFLMIAKQQSATPDFIARLFSSGFIKGTGSLTTNYESHLQKLMAGTLQGNESKLFQQLHNRIESEMIKSLGGKEISHVLKDIFQSLGVNLEARLSKSSGEMQQLESLKLYLIQMTKDFPTGEIKDIADKLLYKLNAQPLLSQQDSSVLTIVQQFPLFILGNKSDVSIQWQGKEKKDGTIDSNYCRILFYLELETLKETLIDMQVQNRIISINIWNEREELKDIAAAALPVLKANLEKVDYQLSSVVFKKPIEKEQLTRHLVTSDESVSYSGVDLKI</sequence>
<comment type="caution">
    <text evidence="1">The sequence shown here is derived from an EMBL/GenBank/DDBJ whole genome shotgun (WGS) entry which is preliminary data.</text>
</comment>
<dbReference type="Proteomes" id="UP001597506">
    <property type="component" value="Unassembled WGS sequence"/>
</dbReference>
<dbReference type="EMBL" id="JBHUMF010000031">
    <property type="protein sequence ID" value="MFD2682847.1"/>
    <property type="molecule type" value="Genomic_DNA"/>
</dbReference>
<accession>A0ABW5RWK7</accession>
<reference evidence="2" key="1">
    <citation type="journal article" date="2019" name="Int. J. Syst. Evol. Microbiol.">
        <title>The Global Catalogue of Microorganisms (GCM) 10K type strain sequencing project: providing services to taxonomists for standard genome sequencing and annotation.</title>
        <authorList>
            <consortium name="The Broad Institute Genomics Platform"/>
            <consortium name="The Broad Institute Genome Sequencing Center for Infectious Disease"/>
            <person name="Wu L."/>
            <person name="Ma J."/>
        </authorList>
    </citation>
    <scope>NUCLEOTIDE SEQUENCE [LARGE SCALE GENOMIC DNA]</scope>
    <source>
        <strain evidence="2">KCTC 3913</strain>
    </source>
</reference>
<protein>
    <recommendedName>
        <fullName evidence="3">Flagellar hook-length control protein FliK</fullName>
    </recommendedName>
</protein>
<keyword evidence="2" id="KW-1185">Reference proteome</keyword>
<evidence type="ECO:0008006" key="3">
    <source>
        <dbReference type="Google" id="ProtNLM"/>
    </source>
</evidence>
<name>A0ABW5RWK7_9BACI</name>
<gene>
    <name evidence="1" type="ORF">ACFSUL_19070</name>
</gene>
<organism evidence="1 2">
    <name type="scientific">Bacillus seohaeanensis</name>
    <dbReference type="NCBI Taxonomy" id="284580"/>
    <lineage>
        <taxon>Bacteria</taxon>
        <taxon>Bacillati</taxon>
        <taxon>Bacillota</taxon>
        <taxon>Bacilli</taxon>
        <taxon>Bacillales</taxon>
        <taxon>Bacillaceae</taxon>
        <taxon>Bacillus</taxon>
    </lineage>
</organism>
<evidence type="ECO:0000313" key="2">
    <source>
        <dbReference type="Proteomes" id="UP001597506"/>
    </source>
</evidence>